<organism evidence="15 16">
    <name type="scientific">Anolis carolinensis</name>
    <name type="common">Green anole</name>
    <name type="synonym">American chameleon</name>
    <dbReference type="NCBI Taxonomy" id="28377"/>
    <lineage>
        <taxon>Eukaryota</taxon>
        <taxon>Metazoa</taxon>
        <taxon>Chordata</taxon>
        <taxon>Craniata</taxon>
        <taxon>Vertebrata</taxon>
        <taxon>Euteleostomi</taxon>
        <taxon>Lepidosauria</taxon>
        <taxon>Squamata</taxon>
        <taxon>Bifurcata</taxon>
        <taxon>Unidentata</taxon>
        <taxon>Episquamata</taxon>
        <taxon>Toxicofera</taxon>
        <taxon>Iguania</taxon>
        <taxon>Dactyloidae</taxon>
        <taxon>Anolis</taxon>
    </lineage>
</organism>
<feature type="region of interest" description="Disordered" evidence="12">
    <location>
        <begin position="228"/>
        <end position="266"/>
    </location>
</feature>
<name>A0A803TA22_ANOCA</name>
<sequence>MCLHCTNIMVSLHHLTLEHAKSHSLLMCILGQCISNSSISVALFLIWIAAFFWSVAPVLGWGSYTDRMYGTCEIDWAKANFSTIYKSYIVSIFICCFFLPVSVMVFSYVSIINTVKSSHALSGVGDPTERQRRMERSVTRVSVVICTAFITAWSPYAVISMWSAYGYTVPNLTSILASLFAKSASFYNPIIYFGMSSKFRKDIFVLLHCAKEIKDPVKLKRFKNLKQKQEVSPSQREEKYAADVQPALSPDSGVGSRSNTPPPVNREVYFGAFDTFSNNPDVECDRL</sequence>
<dbReference type="InterPro" id="IPR017452">
    <property type="entry name" value="GPCR_Rhodpsn_7TM"/>
</dbReference>
<feature type="transmembrane region" description="Helical" evidence="13">
    <location>
        <begin position="175"/>
        <end position="195"/>
    </location>
</feature>
<dbReference type="GO" id="GO:0007602">
    <property type="term" value="P:phototransduction"/>
    <property type="evidence" value="ECO:0007669"/>
    <property type="project" value="UniProtKB-KW"/>
</dbReference>
<keyword evidence="16" id="KW-1185">Reference proteome</keyword>
<reference evidence="15" key="2">
    <citation type="submission" date="2025-08" db="UniProtKB">
        <authorList>
            <consortium name="Ensembl"/>
        </authorList>
    </citation>
    <scope>IDENTIFICATION</scope>
</reference>
<evidence type="ECO:0000256" key="12">
    <source>
        <dbReference type="SAM" id="MobiDB-lite"/>
    </source>
</evidence>
<evidence type="ECO:0000256" key="1">
    <source>
        <dbReference type="ARBA" id="ARBA00004141"/>
    </source>
</evidence>
<keyword evidence="7" id="KW-0157">Chromophore</keyword>
<dbReference type="InParanoid" id="A0A803TA22"/>
<evidence type="ECO:0000313" key="16">
    <source>
        <dbReference type="Proteomes" id="UP000001646"/>
    </source>
</evidence>
<keyword evidence="6 13" id="KW-1133">Transmembrane helix</keyword>
<evidence type="ECO:0000256" key="10">
    <source>
        <dbReference type="ARBA" id="ARBA00023170"/>
    </source>
</evidence>
<dbReference type="PRINTS" id="PR00237">
    <property type="entry name" value="GPCRRHODOPSN"/>
</dbReference>
<dbReference type="InterPro" id="IPR000276">
    <property type="entry name" value="GPCR_Rhodpsn"/>
</dbReference>
<dbReference type="PROSITE" id="PS50262">
    <property type="entry name" value="G_PROTEIN_RECEP_F1_2"/>
    <property type="match status" value="1"/>
</dbReference>
<evidence type="ECO:0000256" key="6">
    <source>
        <dbReference type="ARBA" id="ARBA00022989"/>
    </source>
</evidence>
<feature type="domain" description="G-protein coupled receptors family 1 profile" evidence="14">
    <location>
        <begin position="1"/>
        <end position="192"/>
    </location>
</feature>
<dbReference type="GO" id="GO:0004930">
    <property type="term" value="F:G protein-coupled receptor activity"/>
    <property type="evidence" value="ECO:0007669"/>
    <property type="project" value="UniProtKB-KW"/>
</dbReference>
<dbReference type="PANTHER" id="PTHR24240">
    <property type="entry name" value="OPSIN"/>
    <property type="match status" value="1"/>
</dbReference>
<evidence type="ECO:0000256" key="8">
    <source>
        <dbReference type="ARBA" id="ARBA00023040"/>
    </source>
</evidence>
<keyword evidence="4 13" id="KW-0812">Transmembrane</keyword>
<evidence type="ECO:0000256" key="5">
    <source>
        <dbReference type="ARBA" id="ARBA00022925"/>
    </source>
</evidence>
<protein>
    <recommendedName>
        <fullName evidence="14">G-protein coupled receptors family 1 profile domain-containing protein</fullName>
    </recommendedName>
</protein>
<feature type="transmembrane region" description="Helical" evidence="13">
    <location>
        <begin position="41"/>
        <end position="64"/>
    </location>
</feature>
<evidence type="ECO:0000313" key="15">
    <source>
        <dbReference type="Ensembl" id="ENSACAP00000032062.1"/>
    </source>
</evidence>
<keyword evidence="11" id="KW-0807">Transducer</keyword>
<keyword evidence="9 13" id="KW-0472">Membrane</keyword>
<dbReference type="InterPro" id="IPR027430">
    <property type="entry name" value="Retinal_BS"/>
</dbReference>
<dbReference type="FunFam" id="1.20.1070.10:FF:000807">
    <property type="entry name" value="Visual pigment-like receptor peropsin"/>
    <property type="match status" value="1"/>
</dbReference>
<evidence type="ECO:0000256" key="7">
    <source>
        <dbReference type="ARBA" id="ARBA00022991"/>
    </source>
</evidence>
<keyword evidence="5" id="KW-0681">Retinal protein</keyword>
<dbReference type="GeneTree" id="ENSGT01120000271854"/>
<dbReference type="Pfam" id="PF00001">
    <property type="entry name" value="7tm_1"/>
    <property type="match status" value="1"/>
</dbReference>
<dbReference type="PROSITE" id="PS00238">
    <property type="entry name" value="OPSIN"/>
    <property type="match status" value="1"/>
</dbReference>
<keyword evidence="3" id="KW-0716">Sensory transduction</keyword>
<accession>A0A803TA22</accession>
<dbReference type="GO" id="GO:0009881">
    <property type="term" value="F:photoreceptor activity"/>
    <property type="evidence" value="ECO:0007669"/>
    <property type="project" value="UniProtKB-KW"/>
</dbReference>
<dbReference type="InterPro" id="IPR050125">
    <property type="entry name" value="GPCR_opsins"/>
</dbReference>
<feature type="transmembrane region" description="Helical" evidence="13">
    <location>
        <begin position="141"/>
        <end position="163"/>
    </location>
</feature>
<evidence type="ECO:0000256" key="3">
    <source>
        <dbReference type="ARBA" id="ARBA00022606"/>
    </source>
</evidence>
<evidence type="ECO:0000256" key="4">
    <source>
        <dbReference type="ARBA" id="ARBA00022692"/>
    </source>
</evidence>
<dbReference type="Ensembl" id="ENSACAT00000053936.1">
    <property type="protein sequence ID" value="ENSACAP00000032062.1"/>
    <property type="gene ID" value="ENSACAG00000037519.1"/>
</dbReference>
<evidence type="ECO:0000259" key="14">
    <source>
        <dbReference type="PROSITE" id="PS50262"/>
    </source>
</evidence>
<keyword evidence="10" id="KW-0675">Receptor</keyword>
<evidence type="ECO:0000256" key="11">
    <source>
        <dbReference type="ARBA" id="ARBA00023224"/>
    </source>
</evidence>
<keyword evidence="8" id="KW-0297">G-protein coupled receptor</keyword>
<reference evidence="15 16" key="1">
    <citation type="submission" date="2009-12" db="EMBL/GenBank/DDBJ databases">
        <title>The Genome Sequence of Anolis carolinensis (Green Anole Lizard).</title>
        <authorList>
            <consortium name="The Genome Sequencing Platform"/>
            <person name="Di Palma F."/>
            <person name="Alfoldi J."/>
            <person name="Heiman D."/>
            <person name="Young S."/>
            <person name="Grabherr M."/>
            <person name="Johnson J."/>
            <person name="Lander E.S."/>
            <person name="Lindblad-Toh K."/>
        </authorList>
    </citation>
    <scope>NUCLEOTIDE SEQUENCE [LARGE SCALE GENOMIC DNA]</scope>
    <source>
        <strain evidence="15 16">JBL SC #1</strain>
    </source>
</reference>
<dbReference type="Proteomes" id="UP000001646">
    <property type="component" value="Chromosome 1"/>
</dbReference>
<dbReference type="GO" id="GO:0016020">
    <property type="term" value="C:membrane"/>
    <property type="evidence" value="ECO:0007669"/>
    <property type="project" value="UniProtKB-SubCell"/>
</dbReference>
<evidence type="ECO:0000256" key="9">
    <source>
        <dbReference type="ARBA" id="ARBA00023136"/>
    </source>
</evidence>
<proteinExistence type="predicted"/>
<comment type="subcellular location">
    <subcellularLocation>
        <location evidence="1">Membrane</location>
        <topology evidence="1">Multi-pass membrane protein</topology>
    </subcellularLocation>
</comment>
<dbReference type="Gene3D" id="1.20.1070.10">
    <property type="entry name" value="Rhodopsin 7-helix transmembrane proteins"/>
    <property type="match status" value="1"/>
</dbReference>
<dbReference type="SUPFAM" id="SSF81321">
    <property type="entry name" value="Family A G protein-coupled receptor-like"/>
    <property type="match status" value="1"/>
</dbReference>
<evidence type="ECO:0000256" key="13">
    <source>
        <dbReference type="SAM" id="Phobius"/>
    </source>
</evidence>
<reference evidence="15" key="3">
    <citation type="submission" date="2025-09" db="UniProtKB">
        <authorList>
            <consortium name="Ensembl"/>
        </authorList>
    </citation>
    <scope>IDENTIFICATION</scope>
</reference>
<evidence type="ECO:0000256" key="2">
    <source>
        <dbReference type="ARBA" id="ARBA00022543"/>
    </source>
</evidence>
<keyword evidence="2" id="KW-0600">Photoreceptor protein</keyword>
<feature type="transmembrane region" description="Helical" evidence="13">
    <location>
        <begin position="84"/>
        <end position="109"/>
    </location>
</feature>
<dbReference type="AlphaFoldDB" id="A0A803TA22"/>